<evidence type="ECO:0000256" key="2">
    <source>
        <dbReference type="ARBA" id="ARBA00022801"/>
    </source>
</evidence>
<dbReference type="OrthoDB" id="5902829at2"/>
<evidence type="ECO:0000259" key="3">
    <source>
        <dbReference type="Pfam" id="PF12146"/>
    </source>
</evidence>
<protein>
    <submittedName>
        <fullName evidence="4">Serine aminopeptidase, S33</fullName>
    </submittedName>
</protein>
<evidence type="ECO:0000313" key="5">
    <source>
        <dbReference type="Proteomes" id="UP000198878"/>
    </source>
</evidence>
<dbReference type="PANTHER" id="PTHR22946:SF9">
    <property type="entry name" value="POLYKETIDE TRANSFERASE AF380"/>
    <property type="match status" value="1"/>
</dbReference>
<keyword evidence="4" id="KW-0031">Aminopeptidase</keyword>
<dbReference type="SUPFAM" id="SSF53474">
    <property type="entry name" value="alpha/beta-Hydrolases"/>
    <property type="match status" value="1"/>
</dbReference>
<evidence type="ECO:0000313" key="4">
    <source>
        <dbReference type="EMBL" id="SEF38375.1"/>
    </source>
</evidence>
<proteinExistence type="inferred from homology"/>
<gene>
    <name evidence="4" type="ORF">SAMN05421837_1216</name>
</gene>
<dbReference type="STRING" id="218821.SAMN05421837_1216"/>
<dbReference type="EMBL" id="FNUJ01000021">
    <property type="protein sequence ID" value="SEF38375.1"/>
    <property type="molecule type" value="Genomic_DNA"/>
</dbReference>
<name>A0A1H5RJ47_9PSEU</name>
<dbReference type="InterPro" id="IPR029058">
    <property type="entry name" value="AB_hydrolase_fold"/>
</dbReference>
<dbReference type="GO" id="GO:0004177">
    <property type="term" value="F:aminopeptidase activity"/>
    <property type="evidence" value="ECO:0007669"/>
    <property type="project" value="UniProtKB-KW"/>
</dbReference>
<feature type="domain" description="Serine aminopeptidase S33" evidence="3">
    <location>
        <begin position="40"/>
        <end position="162"/>
    </location>
</feature>
<sequence>MEVSAEKDSHTAPVRRDVWFESGGVRCAAWLYTPAAGDGPRPLVVMAHGLGAVREWRLDAFAQRFAAQGWMVLVFDYRYLGASEGSPRQLLDIGDQLDDWRAALAYGRSLPEVDPDRIAVWGTSFGGGHVLRIAGEDHDLAAVVAQCPFTDGPASLLSRFRSSPLSMAGLVIAAVLDVVGSVFGAKPVLAPVVGVWWMPAFLVSPTAIAAASQLIPAGSRLSPRTAGVLARVPAVGKGLSATVETGGQPFRPGDTAVGRDTIWGVMSGPDGGGDSANAVAARLALRLPLYRPGKDLRKIAAATLLCVCDDDRAAPARTTARLAAGQDHVQVNHYDGDHFDIYVGDLFERAVADQIEFLAARFTAPAGR</sequence>
<organism evidence="4 5">
    <name type="scientific">Amycolatopsis pretoriensis</name>
    <dbReference type="NCBI Taxonomy" id="218821"/>
    <lineage>
        <taxon>Bacteria</taxon>
        <taxon>Bacillati</taxon>
        <taxon>Actinomycetota</taxon>
        <taxon>Actinomycetes</taxon>
        <taxon>Pseudonocardiales</taxon>
        <taxon>Pseudonocardiaceae</taxon>
        <taxon>Amycolatopsis</taxon>
    </lineage>
</organism>
<dbReference type="InterPro" id="IPR022742">
    <property type="entry name" value="Hydrolase_4"/>
</dbReference>
<keyword evidence="2" id="KW-0378">Hydrolase</keyword>
<reference evidence="5" key="1">
    <citation type="submission" date="2016-10" db="EMBL/GenBank/DDBJ databases">
        <authorList>
            <person name="Varghese N."/>
            <person name="Submissions S."/>
        </authorList>
    </citation>
    <scope>NUCLEOTIDE SEQUENCE [LARGE SCALE GENOMIC DNA]</scope>
    <source>
        <strain evidence="5">DSM 44654</strain>
    </source>
</reference>
<dbReference type="Proteomes" id="UP000198878">
    <property type="component" value="Unassembled WGS sequence"/>
</dbReference>
<dbReference type="RefSeq" id="WP_086676781.1">
    <property type="nucleotide sequence ID" value="NZ_FNUJ01000021.1"/>
</dbReference>
<dbReference type="InterPro" id="IPR050261">
    <property type="entry name" value="FrsA_esterase"/>
</dbReference>
<dbReference type="AlphaFoldDB" id="A0A1H5RJ47"/>
<dbReference type="Pfam" id="PF12146">
    <property type="entry name" value="Hydrolase_4"/>
    <property type="match status" value="1"/>
</dbReference>
<keyword evidence="4" id="KW-0645">Protease</keyword>
<keyword evidence="5" id="KW-1185">Reference proteome</keyword>
<dbReference type="GO" id="GO:0052689">
    <property type="term" value="F:carboxylic ester hydrolase activity"/>
    <property type="evidence" value="ECO:0007669"/>
    <property type="project" value="UniProtKB-ARBA"/>
</dbReference>
<accession>A0A1H5RJ47</accession>
<comment type="similarity">
    <text evidence="1">Belongs to the AB hydrolase superfamily.</text>
</comment>
<evidence type="ECO:0000256" key="1">
    <source>
        <dbReference type="ARBA" id="ARBA00008645"/>
    </source>
</evidence>
<dbReference type="Gene3D" id="3.40.50.1820">
    <property type="entry name" value="alpha/beta hydrolase"/>
    <property type="match status" value="1"/>
</dbReference>
<dbReference type="PANTHER" id="PTHR22946">
    <property type="entry name" value="DIENELACTONE HYDROLASE DOMAIN-CONTAINING PROTEIN-RELATED"/>
    <property type="match status" value="1"/>
</dbReference>